<accession>A0A6M8HT29</accession>
<evidence type="ECO:0000313" key="2">
    <source>
        <dbReference type="EMBL" id="QKE91341.1"/>
    </source>
</evidence>
<dbReference type="KEGG" id="lck:HN018_15955"/>
<dbReference type="RefSeq" id="WP_171833135.1">
    <property type="nucleotide sequence ID" value="NZ_CP053708.1"/>
</dbReference>
<keyword evidence="3" id="KW-1185">Reference proteome</keyword>
<keyword evidence="1" id="KW-0472">Membrane</keyword>
<organism evidence="2 3">
    <name type="scientific">Lichenicola cladoniae</name>
    <dbReference type="NCBI Taxonomy" id="1484109"/>
    <lineage>
        <taxon>Bacteria</taxon>
        <taxon>Pseudomonadati</taxon>
        <taxon>Pseudomonadota</taxon>
        <taxon>Alphaproteobacteria</taxon>
        <taxon>Acetobacterales</taxon>
        <taxon>Acetobacteraceae</taxon>
        <taxon>Lichenicola</taxon>
    </lineage>
</organism>
<reference evidence="2 3" key="1">
    <citation type="journal article" date="2014" name="World J. Microbiol. Biotechnol.">
        <title>Biodiversity and physiological characteristics of Antarctic and Arctic lichens-associated bacteria.</title>
        <authorList>
            <person name="Lee Y.M."/>
            <person name="Kim E.H."/>
            <person name="Lee H.K."/>
            <person name="Hong S.G."/>
        </authorList>
    </citation>
    <scope>NUCLEOTIDE SEQUENCE [LARGE SCALE GENOMIC DNA]</scope>
    <source>
        <strain evidence="2 3">PAMC 26569</strain>
    </source>
</reference>
<keyword evidence="1" id="KW-1133">Transmembrane helix</keyword>
<dbReference type="EMBL" id="CP053708">
    <property type="protein sequence ID" value="QKE91341.1"/>
    <property type="molecule type" value="Genomic_DNA"/>
</dbReference>
<dbReference type="AlphaFoldDB" id="A0A6M8HT29"/>
<sequence>MRDPSKPSSIPSLLPFVVMAVLLLVIFLGFALFPRFKTMMTQQDCVASGRTDCTSPP</sequence>
<name>A0A6M8HT29_9PROT</name>
<dbReference type="Proteomes" id="UP000500767">
    <property type="component" value="Chromosome"/>
</dbReference>
<gene>
    <name evidence="2" type="ORF">HN018_15955</name>
</gene>
<evidence type="ECO:0000256" key="1">
    <source>
        <dbReference type="SAM" id="Phobius"/>
    </source>
</evidence>
<feature type="transmembrane region" description="Helical" evidence="1">
    <location>
        <begin position="12"/>
        <end position="33"/>
    </location>
</feature>
<protein>
    <submittedName>
        <fullName evidence="2">Uncharacterized protein</fullName>
    </submittedName>
</protein>
<proteinExistence type="predicted"/>
<evidence type="ECO:0000313" key="3">
    <source>
        <dbReference type="Proteomes" id="UP000500767"/>
    </source>
</evidence>
<keyword evidence="1" id="KW-0812">Transmembrane</keyword>